<accession>A0A174VIA2</accession>
<dbReference type="GO" id="GO:0016887">
    <property type="term" value="F:ATP hydrolysis activity"/>
    <property type="evidence" value="ECO:0007669"/>
    <property type="project" value="InterPro"/>
</dbReference>
<dbReference type="AlphaFoldDB" id="A0A174VIA2"/>
<dbReference type="SUPFAM" id="SSF52540">
    <property type="entry name" value="P-loop containing nucleoside triphosphate hydrolases"/>
    <property type="match status" value="1"/>
</dbReference>
<dbReference type="Proteomes" id="UP000092714">
    <property type="component" value="Unassembled WGS sequence"/>
</dbReference>
<dbReference type="eggNOG" id="COG1131">
    <property type="taxonomic scope" value="Bacteria"/>
</dbReference>
<dbReference type="SMART" id="SM00382">
    <property type="entry name" value="AAA"/>
    <property type="match status" value="1"/>
</dbReference>
<dbReference type="GO" id="GO:0005524">
    <property type="term" value="F:ATP binding"/>
    <property type="evidence" value="ECO:0007669"/>
    <property type="project" value="UniProtKB-KW"/>
</dbReference>
<keyword evidence="5" id="KW-1185">Reference proteome</keyword>
<reference evidence="4 5" key="1">
    <citation type="submission" date="2016-06" db="EMBL/GenBank/DDBJ databases">
        <authorList>
            <person name="Kjaerup R.B."/>
            <person name="Dalgaard T.S."/>
            <person name="Juul-Madsen H.R."/>
        </authorList>
    </citation>
    <scope>NUCLEOTIDE SEQUENCE [LARGE SCALE GENOMIC DNA]</scope>
    <source>
        <strain evidence="4 5">373-A1</strain>
    </source>
</reference>
<sequence length="297" mass="34084">MIEIKDLTLKLEDKDILKNINLSIDEGKIYGLIGPNGVGKTSLIKCLTGVYKITTGEILYDGSNVYDNAEVKKNIAYVADENNFFTSFLVRDVIKYYKLAYDNFNEEKFHKINKVFKIPLNKRLHQLSKGMKMRTFLMLGFAQEAKYIILDEPTSGLDPILKNKLLKLIIEEVSTRGTTIIISSHHLNELEKVCDEVVILDGGEVSYKNTLEEMKKKIKKIQVAFDGPVYEEDLNIKGIFKMSKVGRVFTILVDNYGEEFIEEINGFKPLFIEEIDLNLEDIFIYKLDEGDINEEIL</sequence>
<dbReference type="CDD" id="cd03230">
    <property type="entry name" value="ABC_DR_subfamily_A"/>
    <property type="match status" value="1"/>
</dbReference>
<dbReference type="RefSeq" id="WP_027098349.1">
    <property type="nucleotide sequence ID" value="NZ_CABJAZ010000002.1"/>
</dbReference>
<protein>
    <submittedName>
        <fullName evidence="4">ABC transporter</fullName>
    </submittedName>
</protein>
<evidence type="ECO:0000259" key="3">
    <source>
        <dbReference type="PROSITE" id="PS50893"/>
    </source>
</evidence>
<dbReference type="OrthoDB" id="9804819at2"/>
<evidence type="ECO:0000256" key="1">
    <source>
        <dbReference type="ARBA" id="ARBA00022741"/>
    </source>
</evidence>
<dbReference type="InterPro" id="IPR027417">
    <property type="entry name" value="P-loop_NTPase"/>
</dbReference>
<dbReference type="Gene3D" id="3.40.50.300">
    <property type="entry name" value="P-loop containing nucleotide triphosphate hydrolases"/>
    <property type="match status" value="1"/>
</dbReference>
<comment type="caution">
    <text evidence="4">The sequence shown here is derived from an EMBL/GenBank/DDBJ whole genome shotgun (WGS) entry which is preliminary data.</text>
</comment>
<evidence type="ECO:0000313" key="5">
    <source>
        <dbReference type="Proteomes" id="UP000092714"/>
    </source>
</evidence>
<gene>
    <name evidence="4" type="ORF">CP373A1_16085</name>
</gene>
<dbReference type="PANTHER" id="PTHR43158:SF10">
    <property type="entry name" value="ABC TRANSPORTER ATP-BINDING PROTEIN YTRB"/>
    <property type="match status" value="1"/>
</dbReference>
<evidence type="ECO:0000313" key="4">
    <source>
        <dbReference type="EMBL" id="OBY09443.1"/>
    </source>
</evidence>
<dbReference type="PROSITE" id="PS50893">
    <property type="entry name" value="ABC_TRANSPORTER_2"/>
    <property type="match status" value="1"/>
</dbReference>
<dbReference type="PANTHER" id="PTHR43158">
    <property type="entry name" value="SKFA PEPTIDE EXPORT ATP-BINDING PROTEIN SKFE"/>
    <property type="match status" value="1"/>
</dbReference>
<feature type="domain" description="ABC transporter" evidence="3">
    <location>
        <begin position="2"/>
        <end position="227"/>
    </location>
</feature>
<dbReference type="InterPro" id="IPR003593">
    <property type="entry name" value="AAA+_ATPase"/>
</dbReference>
<dbReference type="InterPro" id="IPR003439">
    <property type="entry name" value="ABC_transporter-like_ATP-bd"/>
</dbReference>
<keyword evidence="2" id="KW-0067">ATP-binding</keyword>
<dbReference type="GeneID" id="42776174"/>
<dbReference type="Pfam" id="PF00005">
    <property type="entry name" value="ABC_tran"/>
    <property type="match status" value="1"/>
</dbReference>
<name>A0A174VIA2_9CLOT</name>
<dbReference type="EMBL" id="MAPZ01000033">
    <property type="protein sequence ID" value="OBY09443.1"/>
    <property type="molecule type" value="Genomic_DNA"/>
</dbReference>
<keyword evidence="1" id="KW-0547">Nucleotide-binding</keyword>
<evidence type="ECO:0000256" key="2">
    <source>
        <dbReference type="ARBA" id="ARBA00022840"/>
    </source>
</evidence>
<organism evidence="4 5">
    <name type="scientific">Clostridium paraputrificum</name>
    <dbReference type="NCBI Taxonomy" id="29363"/>
    <lineage>
        <taxon>Bacteria</taxon>
        <taxon>Bacillati</taxon>
        <taxon>Bacillota</taxon>
        <taxon>Clostridia</taxon>
        <taxon>Eubacteriales</taxon>
        <taxon>Clostridiaceae</taxon>
        <taxon>Clostridium</taxon>
    </lineage>
</organism>
<proteinExistence type="predicted"/>